<evidence type="ECO:0000313" key="1">
    <source>
        <dbReference type="EMBL" id="EED22912.1"/>
    </source>
</evidence>
<sequence>MAGFLRVLKDLPCITRTPRAGADQVTLSPLSPSWSENSVVDKTPSSLPTEGVQWEQRELEAELYESLYTAFAQHDNIPPGELSSSAAATSSYAASSAIAVESERYAKNVTFKDYSHLVENLPGLPMDQASSSISVKEGSTVDGPSVPTSRGLFHYFHETSARVINAVKTAIGHHRDGPVGDSADSKSRSQNSFVTHDSTTTVYHWSDRHSKFPCIRTSSSGESFSGSGTSENNTFVYGTSDYAPPAVSCLPEYGWPHHRLFSDISLHGRQRTAFLAYNELAREYGSYALVPPEYDPISKFRGAFSAPLQLSLTIMEDFQMFIRLKPSKRELILRKVRSIGSHLRPRSPTRRARNLRRMRTFANLSLKYYKMDSLKGKDLATMGRMCGYGSLTLPGDFAPAVMRLPAPIVSLVSYLVTHGPKARNIFHEPGDVVVASRIYDHFASQILTPEGEESGNMTVRRSYDFSSEVFGVHSDNEDFLRGRFHVLSVAWAFKYILACIPGGILGSPRLYPTLVDIMNLTFPDEPTFPQRGLNGALPEVSPTKARAISLAILALTNDMQLDFLCAIFGLCSFLDHETRTMLDFYKSKNIPPINRACLLDRKRILLTFTPLLCEDTKAINDDDYGCEAFWVMGMMLDYWRVVSRHLADADI</sequence>
<dbReference type="Proteomes" id="UP000001745">
    <property type="component" value="Unassembled WGS sequence"/>
</dbReference>
<reference evidence="2" key="1">
    <citation type="journal article" date="2015" name="Genome Announc.">
        <title>Genome sequence of the AIDS-associated pathogen Penicillium marneffei (ATCC18224) and its near taxonomic relative Talaromyces stipitatus (ATCC10500).</title>
        <authorList>
            <person name="Nierman W.C."/>
            <person name="Fedorova-Abrams N.D."/>
            <person name="Andrianopoulos A."/>
        </authorList>
    </citation>
    <scope>NUCLEOTIDE SEQUENCE [LARGE SCALE GENOMIC DNA]</scope>
    <source>
        <strain evidence="2">ATCC 10500 / CBS 375.48 / QM 6759 / NRRL 1006</strain>
    </source>
</reference>
<dbReference type="eggNOG" id="ENOG502SAYM">
    <property type="taxonomic scope" value="Eukaryota"/>
</dbReference>
<dbReference type="STRING" id="441959.B8LYI3"/>
<dbReference type="Gene3D" id="1.10.555.10">
    <property type="entry name" value="Rho GTPase activation protein"/>
    <property type="match status" value="1"/>
</dbReference>
<dbReference type="HOGENOM" id="CLU_387369_0_0_1"/>
<dbReference type="PhylomeDB" id="B8LYI3"/>
<evidence type="ECO:0000313" key="2">
    <source>
        <dbReference type="Proteomes" id="UP000001745"/>
    </source>
</evidence>
<organism evidence="1 2">
    <name type="scientific">Talaromyces stipitatus (strain ATCC 10500 / CBS 375.48 / QM 6759 / NRRL 1006)</name>
    <name type="common">Penicillium stipitatum</name>
    <dbReference type="NCBI Taxonomy" id="441959"/>
    <lineage>
        <taxon>Eukaryota</taxon>
        <taxon>Fungi</taxon>
        <taxon>Dikarya</taxon>
        <taxon>Ascomycota</taxon>
        <taxon>Pezizomycotina</taxon>
        <taxon>Eurotiomycetes</taxon>
        <taxon>Eurotiomycetidae</taxon>
        <taxon>Eurotiales</taxon>
        <taxon>Trichocomaceae</taxon>
        <taxon>Talaromyces</taxon>
        <taxon>Talaromyces sect. Talaromyces</taxon>
    </lineage>
</organism>
<dbReference type="SUPFAM" id="SSF48350">
    <property type="entry name" value="GTPase activation domain, GAP"/>
    <property type="match status" value="1"/>
</dbReference>
<dbReference type="AlphaFoldDB" id="B8LYI3"/>
<dbReference type="GeneID" id="8102007"/>
<evidence type="ECO:0008006" key="3">
    <source>
        <dbReference type="Google" id="ProtNLM"/>
    </source>
</evidence>
<accession>B8LYI3</accession>
<gene>
    <name evidence="1" type="ORF">TSTA_063870</name>
</gene>
<proteinExistence type="predicted"/>
<protein>
    <recommendedName>
        <fullName evidence="3">Rho-GAP domain-containing protein</fullName>
    </recommendedName>
</protein>
<dbReference type="VEuPathDB" id="FungiDB:TSTA_063870"/>
<dbReference type="InParanoid" id="B8LYI3"/>
<dbReference type="InterPro" id="IPR008936">
    <property type="entry name" value="Rho_GTPase_activation_prot"/>
</dbReference>
<dbReference type="EMBL" id="EQ962652">
    <property type="protein sequence ID" value="EED22912.1"/>
    <property type="molecule type" value="Genomic_DNA"/>
</dbReference>
<dbReference type="OrthoDB" id="9994905at2759"/>
<keyword evidence="2" id="KW-1185">Reference proteome</keyword>
<name>B8LYI3_TALSN</name>
<dbReference type="RefSeq" id="XP_002340299.1">
    <property type="nucleotide sequence ID" value="XM_002340258.1"/>
</dbReference>